<dbReference type="OrthoDB" id="608579at2"/>
<evidence type="ECO:0000313" key="5">
    <source>
        <dbReference type="Proteomes" id="UP000287527"/>
    </source>
</evidence>
<dbReference type="Pfam" id="PF13585">
    <property type="entry name" value="CHU_C"/>
    <property type="match status" value="1"/>
</dbReference>
<dbReference type="InterPro" id="IPR050991">
    <property type="entry name" value="ECM_Regulatory_Proteins"/>
</dbReference>
<evidence type="ECO:0000256" key="2">
    <source>
        <dbReference type="SAM" id="SignalP"/>
    </source>
</evidence>
<dbReference type="PANTHER" id="PTHR46708:SF2">
    <property type="entry name" value="FIBRONECTIN TYPE-III DOMAIN-CONTAINING PROTEIN"/>
    <property type="match status" value="1"/>
</dbReference>
<dbReference type="EMBL" id="SBII01000008">
    <property type="protein sequence ID" value="RWW99541.1"/>
    <property type="molecule type" value="Genomic_DNA"/>
</dbReference>
<organism evidence="4 5">
    <name type="scientific">Flavobacterium cerinum</name>
    <dbReference type="NCBI Taxonomy" id="2502784"/>
    <lineage>
        <taxon>Bacteria</taxon>
        <taxon>Pseudomonadati</taxon>
        <taxon>Bacteroidota</taxon>
        <taxon>Flavobacteriia</taxon>
        <taxon>Flavobacteriales</taxon>
        <taxon>Flavobacteriaceae</taxon>
        <taxon>Flavobacterium</taxon>
    </lineage>
</organism>
<dbReference type="InterPro" id="IPR049804">
    <property type="entry name" value="Choice_anch_L"/>
</dbReference>
<gene>
    <name evidence="4" type="ORF">EPI11_11345</name>
</gene>
<dbReference type="InterPro" id="IPR013783">
    <property type="entry name" value="Ig-like_fold"/>
</dbReference>
<evidence type="ECO:0000259" key="3">
    <source>
        <dbReference type="PROSITE" id="PS50853"/>
    </source>
</evidence>
<dbReference type="InterPro" id="IPR003961">
    <property type="entry name" value="FN3_dom"/>
</dbReference>
<dbReference type="SMART" id="SM00060">
    <property type="entry name" value="FN3"/>
    <property type="match status" value="5"/>
</dbReference>
<feature type="domain" description="Fibronectin type-III" evidence="3">
    <location>
        <begin position="433"/>
        <end position="523"/>
    </location>
</feature>
<evidence type="ECO:0000313" key="4">
    <source>
        <dbReference type="EMBL" id="RWW99541.1"/>
    </source>
</evidence>
<dbReference type="Pfam" id="PF23759">
    <property type="entry name" value="GBD_T9SS_assoc"/>
    <property type="match status" value="1"/>
</dbReference>
<proteinExistence type="predicted"/>
<dbReference type="PANTHER" id="PTHR46708">
    <property type="entry name" value="TENASCIN"/>
    <property type="match status" value="1"/>
</dbReference>
<feature type="chain" id="PRO_5018615578" evidence="2">
    <location>
        <begin position="20"/>
        <end position="2037"/>
    </location>
</feature>
<dbReference type="Gene3D" id="2.60.40.10">
    <property type="entry name" value="Immunoglobulins"/>
    <property type="match status" value="4"/>
</dbReference>
<dbReference type="Gene3D" id="2.60.120.200">
    <property type="match status" value="1"/>
</dbReference>
<keyword evidence="5" id="KW-1185">Reference proteome</keyword>
<evidence type="ECO:0000256" key="1">
    <source>
        <dbReference type="ARBA" id="ARBA00022737"/>
    </source>
</evidence>
<dbReference type="RefSeq" id="WP_128390092.1">
    <property type="nucleotide sequence ID" value="NZ_SBII01000008.1"/>
</dbReference>
<dbReference type="NCBIfam" id="NF038128">
    <property type="entry name" value="choice_anch_J"/>
    <property type="match status" value="1"/>
</dbReference>
<dbReference type="NCBIfam" id="TIGR04131">
    <property type="entry name" value="Bac_Flav_CTERM"/>
    <property type="match status" value="1"/>
</dbReference>
<dbReference type="CDD" id="cd00063">
    <property type="entry name" value="FN3"/>
    <property type="match status" value="2"/>
</dbReference>
<dbReference type="Proteomes" id="UP000287527">
    <property type="component" value="Unassembled WGS sequence"/>
</dbReference>
<dbReference type="NCBIfam" id="NF038133">
    <property type="entry name" value="choice_anch_L"/>
    <property type="match status" value="1"/>
</dbReference>
<name>A0A3S3QKD0_9FLAO</name>
<protein>
    <submittedName>
        <fullName evidence="4">T9SS type B sorting domain-containing protein</fullName>
    </submittedName>
</protein>
<feature type="domain" description="Fibronectin type-III" evidence="3">
    <location>
        <begin position="1053"/>
        <end position="1144"/>
    </location>
</feature>
<dbReference type="SUPFAM" id="SSF49265">
    <property type="entry name" value="Fibronectin type III"/>
    <property type="match status" value="3"/>
</dbReference>
<feature type="signal peptide" evidence="2">
    <location>
        <begin position="1"/>
        <end position="19"/>
    </location>
</feature>
<feature type="domain" description="Fibronectin type-III" evidence="3">
    <location>
        <begin position="637"/>
        <end position="733"/>
    </location>
</feature>
<accession>A0A3S3QKD0</accession>
<comment type="caution">
    <text evidence="4">The sequence shown here is derived from an EMBL/GenBank/DDBJ whole genome shotgun (WGS) entry which is preliminary data.</text>
</comment>
<dbReference type="InterPro" id="IPR026341">
    <property type="entry name" value="T9SS_type_B"/>
</dbReference>
<keyword evidence="2" id="KW-0732">Signal</keyword>
<dbReference type="InterPro" id="IPR036116">
    <property type="entry name" value="FN3_sf"/>
</dbReference>
<reference evidence="4 5" key="1">
    <citation type="submission" date="2019-01" db="EMBL/GenBank/DDBJ databases">
        <title>Flavobacterium sp. nov.,isolated from freshwater.</title>
        <authorList>
            <person name="Zhang R."/>
            <person name="Du Z.-J."/>
        </authorList>
    </citation>
    <scope>NUCLEOTIDE SEQUENCE [LARGE SCALE GENOMIC DNA]</scope>
    <source>
        <strain evidence="4 5">1E403</strain>
    </source>
</reference>
<sequence>MKKITLIFFMSLLSFCGYAQFPEGFETGFTLAPTGTSATGWFTMQNDIGLTITWVQGAANSTVQQPAHTGARAAYLQRDLGTGGIPKDYLVTPVFTVPADPELRFFSRLTQLGDQGSIYKVFILNLTATPTADLNSPASYTELQTWTELQINPDQTSYVEKAVSIPASYVGAQVRIAFMMAAGPANSDRWLIDDVTVVKKCVTPLTLTATNIGLNSADLSWANPGGATAWDIELVGEDDVPTGIPTYSHTGALPFHVPAGVLESDTCYKYYVRSDCGADGKSQWVGAFYFCTKGLGDTCADPLLVTALPYTDTDNTNNFADEYEGEAGTGCNTSPWESYLSGNDVVYKYVATFTGEINIDLSNIGPSAGVFVYGSCADIGHTCLDGGTGNMPNSISLDGFNVTTGEDYYIVISSNSEPTTPYTLTIQAVACDEPVGSPAANIGMTTVELSWTNPSGATSWGLAVQPKGTGVPSGTGDAVTDNTNYVWDELIPSTAYEYWVRADCNNGTFSAWAGPYYFNTMLCEVVDQCSFTFHMWGVYDSWEGHTMDVKQNGITLVTLTGPNNDIPTLDVTVPLCNNMPVQLFWNTGGSSWGTPNVGVSVKNSFGQDIYEKLPGQGIPNTVLYDVVVDCIKPYCLAPKGLTATNATQTTVDLGWNGAATGQWEYYIVEAGQPAPVDATPGILATTNPVIGAGPLVEATNYEFYVRMLCQGASTDKSEWSQPFPFSSSVCAPANKCDYEFVMKSASWQGGWDGAIMTIRQDGTNVAIIGPTFTEGEEQTITVPLCTGVPFDVFWTNGGGWDGSVGLSIINPFDQEIFTHEFFTDGVNTVIYEDIVDCLNPKCMAPVGLTASNGTMTTIDLGWTGPATGQWEYYIVEAGLPAPTDATVGTLTGTNPTIAAPLPAPATNYEYYVRVICTGASTPTSKWAGPYLMHSEPCNPEDKCIFFFELTSKKGWNYGGNTMTVSQGGVEAVVLGPTFDAADNGYIHMVEVALCPNIPIEIKWNETGWDQNDKGLHVYTPFMEDVYVKPFGEGAQGDILFAGLVSCEAPPCPKPQHLAVSDVTFTSVTLDWTEMGDAASWEVWVLPIDSPAPTTPGTIVSAHPHAWAGVLTSGTPYVFYVRALCGGTDGNSTLSGPFKFITLIENDDCAGAITVPVNAGIECLQSVSGTLTGATGSGVDSSCVWGDINYDVWYEFTASSAEHIISLRNQVDVEAEFTVYEGNNCGANLTEVWCGSNSGGGNTNGIISGLIPGNKYYVLVYTTWAPEPDALTSFEICIATPRSIIVDDTVPVEDIVLNTLIQSSCANIQNVTWSTGTDLGVNGIGRFEKGLSAFQLEEGVVLSTGKSMDAPGPYMGGSGEGGWEGDQQLLDYMNDLGLNPGTYHDATVLEFDFVPLANKIKFPFIFASNEYGVYQCGYSDAFAFFLTGPDGQTVNLALVPQTNSPVSVVTIRNSAFNSGCESVNETYFDKYYGNFGGATGGTDPLLAPLNFDGNTVKMFAEGEVVPNEMYHIKLVIADRGDPGYDSAVLIGKFDIGNVDLGLDLTLVNGGGLCAGATHTIESGMDPDDYSFVWYKNGEVIPGETGPNLVVNSTGDYKVVADFGGTCSTTDTVRVEFYDDIEIVTGNPLQLTICDADGFGTFNLSDNTSVIVGANAALFTVSYHLSNDDALANLGALPLTNYDNVTQFEQIIYVRIVNKGGCVAVKQFSLVVQDLTPIFKVNEDFAICQGSTGTITVTPVEPANYDPADATYTWTLGGIALTETTSTITVSTGGIYEVTVNNLGCPGKDAVKVSITPTPVADAPADVIECGVYVLPALSVNNDYYTGPGGTGELVPAGREIKTSQKLYVFAHSAVTPECTSENVFNITIIAAPIVAIVESCEGSNYMLEVMFDGDEIYNVDNVAFTWKNTAGVTLGTGSTLVVTAPDTYYVTVTPLAAPKSCPVIGEAKIDNTTCLVPRGISPNGDGLNDSFDLTTLDVAKLEIFNRYGQEVYSKSNYTKEWIGQGSNGDKLPTGTYFYMIERSNGESITGWVYINRQE</sequence>
<keyword evidence="1" id="KW-0677">Repeat</keyword>
<dbReference type="InterPro" id="IPR056600">
    <property type="entry name" value="GBD_T9SS_assoc"/>
</dbReference>
<dbReference type="PROSITE" id="PS50853">
    <property type="entry name" value="FN3"/>
    <property type="match status" value="3"/>
</dbReference>